<evidence type="ECO:0000259" key="1">
    <source>
        <dbReference type="Pfam" id="PF01841"/>
    </source>
</evidence>
<evidence type="ECO:0000313" key="2">
    <source>
        <dbReference type="EMBL" id="PRX53933.1"/>
    </source>
</evidence>
<evidence type="ECO:0000313" key="3">
    <source>
        <dbReference type="Proteomes" id="UP000237640"/>
    </source>
</evidence>
<dbReference type="Pfam" id="PF01841">
    <property type="entry name" value="Transglut_core"/>
    <property type="match status" value="1"/>
</dbReference>
<keyword evidence="3" id="KW-1185">Reference proteome</keyword>
<dbReference type="PANTHER" id="PTHR33490:SF3">
    <property type="entry name" value="CONSERVED INTEGRAL MEMBRANE PROTEIN"/>
    <property type="match status" value="1"/>
</dbReference>
<dbReference type="InterPro" id="IPR038765">
    <property type="entry name" value="Papain-like_cys_pep_sf"/>
</dbReference>
<sequence>MQAEYLKESYFFDFNSPQIQDLISEFKSLSSEKEKISGLYIKVRDSWRYNPYHIGFTDKYYKSSHIYSKEQAHCVDKAILYVSALRGLGIPARLRLAKVSNHIATERLEAKLGSNEIAPHGLVEVFHNGQWAKCSPAFNKELCEMYHVEPLEFNGEKDSIFQEYNKDSEKFMEYLEDYGSFSDVPLDFIKKTFKENYPKLYELYKGKEEIKIS</sequence>
<dbReference type="AlphaFoldDB" id="A0A2T0M8Y7"/>
<name>A0A2T0M8Y7_9FLAO</name>
<organism evidence="2 3">
    <name type="scientific">Flagellimonas meridianipacifica</name>
    <dbReference type="NCBI Taxonomy" id="1080225"/>
    <lineage>
        <taxon>Bacteria</taxon>
        <taxon>Pseudomonadati</taxon>
        <taxon>Bacteroidota</taxon>
        <taxon>Flavobacteriia</taxon>
        <taxon>Flavobacteriales</taxon>
        <taxon>Flavobacteriaceae</taxon>
        <taxon>Flagellimonas</taxon>
    </lineage>
</organism>
<reference evidence="2 3" key="1">
    <citation type="submission" date="2018-03" db="EMBL/GenBank/DDBJ databases">
        <title>Genomic Encyclopedia of Archaeal and Bacterial Type Strains, Phase II (KMG-II): from individual species to whole genera.</title>
        <authorList>
            <person name="Goeker M."/>
        </authorList>
    </citation>
    <scope>NUCLEOTIDE SEQUENCE [LARGE SCALE GENOMIC DNA]</scope>
    <source>
        <strain evidence="2 3">DSM 25027</strain>
    </source>
</reference>
<protein>
    <submittedName>
        <fullName evidence="2">Transglutaminase superfamily protein</fullName>
    </submittedName>
</protein>
<gene>
    <name evidence="2" type="ORF">CLV81_2326</name>
</gene>
<accession>A0A2T0M8Y7</accession>
<proteinExistence type="predicted"/>
<dbReference type="InterPro" id="IPR002931">
    <property type="entry name" value="Transglutaminase-like"/>
</dbReference>
<dbReference type="Gene3D" id="3.10.620.30">
    <property type="match status" value="1"/>
</dbReference>
<dbReference type="Proteomes" id="UP000237640">
    <property type="component" value="Unassembled WGS sequence"/>
</dbReference>
<dbReference type="SUPFAM" id="SSF54001">
    <property type="entry name" value="Cysteine proteinases"/>
    <property type="match status" value="1"/>
</dbReference>
<dbReference type="PANTHER" id="PTHR33490">
    <property type="entry name" value="BLR5614 PROTEIN-RELATED"/>
    <property type="match status" value="1"/>
</dbReference>
<feature type="domain" description="Transglutaminase-like" evidence="1">
    <location>
        <begin position="27"/>
        <end position="135"/>
    </location>
</feature>
<dbReference type="EMBL" id="PVYX01000002">
    <property type="protein sequence ID" value="PRX53933.1"/>
    <property type="molecule type" value="Genomic_DNA"/>
</dbReference>
<dbReference type="OrthoDB" id="9804872at2"/>
<dbReference type="RefSeq" id="WP_106145257.1">
    <property type="nucleotide sequence ID" value="NZ_PVYX01000002.1"/>
</dbReference>
<comment type="caution">
    <text evidence="2">The sequence shown here is derived from an EMBL/GenBank/DDBJ whole genome shotgun (WGS) entry which is preliminary data.</text>
</comment>